<protein>
    <recommendedName>
        <fullName evidence="2">alpha-L-rhamnosidase</fullName>
        <ecNumber evidence="2">3.2.1.40</ecNumber>
    </recommendedName>
</protein>
<evidence type="ECO:0000313" key="8">
    <source>
        <dbReference type="EMBL" id="HIX50229.1"/>
    </source>
</evidence>
<evidence type="ECO:0000259" key="7">
    <source>
        <dbReference type="Pfam" id="PF17390"/>
    </source>
</evidence>
<sequence>MLRITDFTCEHLQEGCVTDRPHPRFSFAAESGRQGAELRSAAIRVAGCEFAAGGQIDVPYAGEPLRPFTRYTAELSAQDDAGETASARLTFETGRMGTPWAAQWITDGSYRFTEKKTSPVPLTFRRVFACKGQVESARIYATALGIYELQLNGEKVGDEFFAPGFTSYKHNLQYQVYDVTAQLKESNALTAVVAGGWAVGAFVMNRKNRITAPRQAFLAEIRIRYADGSEEVVGTDTSWQVTREGNVRFAEFYDGETYDATVDLDKAHWHAAAVERVKIHPSIEAACGAPVRAHEVFAPVAVTRTAAGEVIYDMGQNFAGVVRLHIEDAEAGQQIVVRHAEILTESGELNTAFLRTAKCTATYICRAGAQVYMPRMTYMGFRYVGIRGIAADRVRVEGVALYSNMEKRGSFTCSDERINQLQSNLVWSGKSNFVDIPTDCPQRDERMGWTGDIALFAPTACYNFDARRFLEKWLKDVKAEQTRHGGIPNTVPVQGYGFPLTMPKKAIAFWGDACIFVPWAMYLAYGDTDILAAMYPTMQRYIKACKFWAGFLSCGKNKYIWNDIPAMQFGDWVAPDVPNMGQWQARCKWTGTAALCRSSALLANIACLLGKAEDAAYYKDLSEKVADAYCSVLTDGHGKLLEEFQTAYVLPLHFGMFPESVRAQAAQNLAALIKKNDYCIGTGFPGTPYILFALADNGHADTAFKMLTNTKCPSWLYEVKVGATTIWERWDALDEQGRCTIGEDGTGGMISFNHYAFGAVGDFLYRRVAGIEPLEGGYKRFAVKPLVGGGITSAKAAVISPYGKIESSWQAEGGKFTLHAKVPMGTVCELTLPNGETKSLASGSYEFTCAL</sequence>
<dbReference type="Gene3D" id="2.60.40.10">
    <property type="entry name" value="Immunoglobulins"/>
    <property type="match status" value="1"/>
</dbReference>
<dbReference type="EC" id="3.2.1.40" evidence="2"/>
<comment type="catalytic activity">
    <reaction evidence="1">
        <text>Hydrolysis of terminal non-reducing alpha-L-rhamnose residues in alpha-L-rhamnosides.</text>
        <dbReference type="EC" id="3.2.1.40"/>
    </reaction>
</comment>
<dbReference type="GO" id="GO:0005975">
    <property type="term" value="P:carbohydrate metabolic process"/>
    <property type="evidence" value="ECO:0007669"/>
    <property type="project" value="InterPro"/>
</dbReference>
<dbReference type="Pfam" id="PF17389">
    <property type="entry name" value="Bac_rhamnosid6H"/>
    <property type="match status" value="1"/>
</dbReference>
<evidence type="ECO:0000256" key="3">
    <source>
        <dbReference type="ARBA" id="ARBA00022801"/>
    </source>
</evidence>
<dbReference type="AlphaFoldDB" id="A0A9D2AV37"/>
<name>A0A9D2AV37_9FIRM</name>
<dbReference type="InterPro" id="IPR035396">
    <property type="entry name" value="Bac_rhamnosid6H"/>
</dbReference>
<feature type="domain" description="Alpha-L-rhamnosidase C-terminal" evidence="7">
    <location>
        <begin position="770"/>
        <end position="840"/>
    </location>
</feature>
<evidence type="ECO:0000259" key="6">
    <source>
        <dbReference type="Pfam" id="PF17389"/>
    </source>
</evidence>
<evidence type="ECO:0000313" key="9">
    <source>
        <dbReference type="Proteomes" id="UP000886847"/>
    </source>
</evidence>
<dbReference type="InterPro" id="IPR035398">
    <property type="entry name" value="Bac_rhamnosid_C"/>
</dbReference>
<dbReference type="InterPro" id="IPR008902">
    <property type="entry name" value="Rhamnosid_concanavalin"/>
</dbReference>
<reference evidence="8" key="1">
    <citation type="journal article" date="2021" name="PeerJ">
        <title>Extensive microbial diversity within the chicken gut microbiome revealed by metagenomics and culture.</title>
        <authorList>
            <person name="Gilroy R."/>
            <person name="Ravi A."/>
            <person name="Getino M."/>
            <person name="Pursley I."/>
            <person name="Horton D.L."/>
            <person name="Alikhan N.F."/>
            <person name="Baker D."/>
            <person name="Gharbi K."/>
            <person name="Hall N."/>
            <person name="Watson M."/>
            <person name="Adriaenssens E.M."/>
            <person name="Foster-Nyarko E."/>
            <person name="Jarju S."/>
            <person name="Secka A."/>
            <person name="Antonio M."/>
            <person name="Oren A."/>
            <person name="Chaudhuri R.R."/>
            <person name="La Ragione R."/>
            <person name="Hildebrand F."/>
            <person name="Pallen M.J."/>
        </authorList>
    </citation>
    <scope>NUCLEOTIDE SEQUENCE</scope>
    <source>
        <strain evidence="8">2189</strain>
    </source>
</reference>
<dbReference type="InterPro" id="IPR013737">
    <property type="entry name" value="Bac_rhamnosid_N"/>
</dbReference>
<dbReference type="EMBL" id="DXEW01000015">
    <property type="protein sequence ID" value="HIX50229.1"/>
    <property type="molecule type" value="Genomic_DNA"/>
</dbReference>
<dbReference type="InterPro" id="IPR016007">
    <property type="entry name" value="Alpha_rhamnosid"/>
</dbReference>
<dbReference type="InterPro" id="IPR013783">
    <property type="entry name" value="Ig-like_fold"/>
</dbReference>
<reference evidence="8" key="2">
    <citation type="submission" date="2021-04" db="EMBL/GenBank/DDBJ databases">
        <authorList>
            <person name="Gilroy R."/>
        </authorList>
    </citation>
    <scope>NUCLEOTIDE SEQUENCE</scope>
    <source>
        <strain evidence="8">2189</strain>
    </source>
</reference>
<dbReference type="Proteomes" id="UP000886847">
    <property type="component" value="Unassembled WGS sequence"/>
</dbReference>
<dbReference type="PIRSF" id="PIRSF010631">
    <property type="entry name" value="A-rhamnsds"/>
    <property type="match status" value="1"/>
</dbReference>
<dbReference type="InterPro" id="IPR008928">
    <property type="entry name" value="6-hairpin_glycosidase_sf"/>
</dbReference>
<comment type="caution">
    <text evidence="8">The sequence shown here is derived from an EMBL/GenBank/DDBJ whole genome shotgun (WGS) entry which is preliminary data.</text>
</comment>
<dbReference type="Pfam" id="PF08531">
    <property type="entry name" value="Bac_rhamnosid_N"/>
    <property type="match status" value="1"/>
</dbReference>
<dbReference type="Gene3D" id="2.60.420.10">
    <property type="entry name" value="Maltose phosphorylase, domain 3"/>
    <property type="match status" value="1"/>
</dbReference>
<evidence type="ECO:0000256" key="1">
    <source>
        <dbReference type="ARBA" id="ARBA00001445"/>
    </source>
</evidence>
<dbReference type="Pfam" id="PF17390">
    <property type="entry name" value="Bac_rhamnosid_C"/>
    <property type="match status" value="1"/>
</dbReference>
<proteinExistence type="predicted"/>
<evidence type="ECO:0000256" key="2">
    <source>
        <dbReference type="ARBA" id="ARBA00012652"/>
    </source>
</evidence>
<feature type="domain" description="Bacterial alpha-L-rhamnosidase N-terminal" evidence="5">
    <location>
        <begin position="133"/>
        <end position="284"/>
    </location>
</feature>
<dbReference type="SUPFAM" id="SSF48208">
    <property type="entry name" value="Six-hairpin glycosidases"/>
    <property type="match status" value="1"/>
</dbReference>
<dbReference type="PANTHER" id="PTHR33307">
    <property type="entry name" value="ALPHA-RHAMNOSIDASE (EUROFUNG)"/>
    <property type="match status" value="1"/>
</dbReference>
<dbReference type="Pfam" id="PF25788">
    <property type="entry name" value="Ig_Rha78A_N"/>
    <property type="match status" value="1"/>
</dbReference>
<evidence type="ECO:0000259" key="4">
    <source>
        <dbReference type="Pfam" id="PF05592"/>
    </source>
</evidence>
<dbReference type="Gene3D" id="2.60.120.260">
    <property type="entry name" value="Galactose-binding domain-like"/>
    <property type="match status" value="2"/>
</dbReference>
<evidence type="ECO:0000259" key="5">
    <source>
        <dbReference type="Pfam" id="PF08531"/>
    </source>
</evidence>
<feature type="domain" description="Alpha-L-rhamnosidase six-hairpin glycosidase" evidence="6">
    <location>
        <begin position="407"/>
        <end position="768"/>
    </location>
</feature>
<dbReference type="InterPro" id="IPR012341">
    <property type="entry name" value="6hp_glycosidase-like_sf"/>
</dbReference>
<feature type="domain" description="Alpha-L-rhamnosidase concanavalin-like" evidence="4">
    <location>
        <begin position="304"/>
        <end position="397"/>
    </location>
</feature>
<dbReference type="Gene3D" id="1.50.10.10">
    <property type="match status" value="1"/>
</dbReference>
<keyword evidence="3 8" id="KW-0378">Hydrolase</keyword>
<accession>A0A9D2AV37</accession>
<gene>
    <name evidence="8" type="ORF">H9851_02995</name>
</gene>
<organism evidence="8 9">
    <name type="scientific">Candidatus Borkfalkia faecavium</name>
    <dbReference type="NCBI Taxonomy" id="2838508"/>
    <lineage>
        <taxon>Bacteria</taxon>
        <taxon>Bacillati</taxon>
        <taxon>Bacillota</taxon>
        <taxon>Clostridia</taxon>
        <taxon>Christensenellales</taxon>
        <taxon>Christensenellaceae</taxon>
        <taxon>Candidatus Borkfalkia</taxon>
    </lineage>
</organism>
<dbReference type="GO" id="GO:0030596">
    <property type="term" value="F:alpha-L-rhamnosidase activity"/>
    <property type="evidence" value="ECO:0007669"/>
    <property type="project" value="UniProtKB-EC"/>
</dbReference>
<dbReference type="PANTHER" id="PTHR33307:SF6">
    <property type="entry name" value="ALPHA-RHAMNOSIDASE (EUROFUNG)-RELATED"/>
    <property type="match status" value="1"/>
</dbReference>
<dbReference type="Pfam" id="PF05592">
    <property type="entry name" value="Bac_rhamnosid"/>
    <property type="match status" value="1"/>
</dbReference>